<organism evidence="1 2">
    <name type="scientific">Anoxybacterium hadale</name>
    <dbReference type="NCBI Taxonomy" id="3408580"/>
    <lineage>
        <taxon>Bacteria</taxon>
        <taxon>Bacillati</taxon>
        <taxon>Bacillota</taxon>
        <taxon>Clostridia</taxon>
        <taxon>Peptostreptococcales</taxon>
        <taxon>Anaerovoracaceae</taxon>
        <taxon>Anoxybacterium</taxon>
    </lineage>
</organism>
<gene>
    <name evidence="1" type="ORF">FRZ06_13705</name>
</gene>
<evidence type="ECO:0000313" key="1">
    <source>
        <dbReference type="EMBL" id="QOX64322.1"/>
    </source>
</evidence>
<sequence>MKYNFSIPQQPETVIEVDISLWTGKQNVWVNGHPAKQSGQSKRRKPQFLIPDSTGTEKTLELKPSLFGELTAFLSGEKIQVTPPLTWYQYIFGGFPILLIFLGGAIGGFFGILGSIINYSILRSNFNLAVKILAVIGVSAISLLLYLLSVFTITSALKL</sequence>
<accession>A0ACD1ACV6</accession>
<evidence type="ECO:0000313" key="2">
    <source>
        <dbReference type="Proteomes" id="UP000594014"/>
    </source>
</evidence>
<reference evidence="1" key="1">
    <citation type="submission" date="2019-08" db="EMBL/GenBank/DDBJ databases">
        <title>Genome sequence of Clostridiales bacterium MT110.</title>
        <authorList>
            <person name="Cao J."/>
        </authorList>
    </citation>
    <scope>NUCLEOTIDE SEQUENCE</scope>
    <source>
        <strain evidence="1">MT110</strain>
    </source>
</reference>
<name>A0ACD1ACV6_9FIRM</name>
<keyword evidence="2" id="KW-1185">Reference proteome</keyword>
<dbReference type="EMBL" id="CP042469">
    <property type="protein sequence ID" value="QOX64322.1"/>
    <property type="molecule type" value="Genomic_DNA"/>
</dbReference>
<protein>
    <submittedName>
        <fullName evidence="1">Uncharacterized protein</fullName>
    </submittedName>
</protein>
<proteinExistence type="predicted"/>
<dbReference type="Proteomes" id="UP000594014">
    <property type="component" value="Chromosome"/>
</dbReference>